<keyword evidence="2" id="KW-0843">Virulence</keyword>
<dbReference type="InterPro" id="IPR024973">
    <property type="entry name" value="ESPR"/>
</dbReference>
<dbReference type="InterPro" id="IPR011050">
    <property type="entry name" value="Pectin_lyase_fold/virulence"/>
</dbReference>
<dbReference type="InterPro" id="IPR043990">
    <property type="entry name" value="AC_1"/>
</dbReference>
<dbReference type="EMBL" id="RCZI01000007">
    <property type="protein sequence ID" value="TPG23768.1"/>
    <property type="molecule type" value="Genomic_DNA"/>
</dbReference>
<reference evidence="4 5" key="1">
    <citation type="journal article" date="2019" name="Environ. Microbiol.">
        <title>Species interactions and distinct microbial communities in high Arctic permafrost affected cryosols are associated with the CH4 and CO2 gas fluxes.</title>
        <authorList>
            <person name="Altshuler I."/>
            <person name="Hamel J."/>
            <person name="Turney S."/>
            <person name="Magnuson E."/>
            <person name="Levesque R."/>
            <person name="Greer C."/>
            <person name="Whyte L.G."/>
        </authorList>
    </citation>
    <scope>NUCLEOTIDE SEQUENCE [LARGE SCALE GENOMIC DNA]</scope>
    <source>
        <strain evidence="4 5">S06.C</strain>
    </source>
</reference>
<dbReference type="Pfam" id="PF18883">
    <property type="entry name" value="AC_1"/>
    <property type="match status" value="1"/>
</dbReference>
<dbReference type="OrthoDB" id="8613264at2"/>
<dbReference type="InterPro" id="IPR012332">
    <property type="entry name" value="Autotransporter_pectin_lyase_C"/>
</dbReference>
<dbReference type="PANTHER" id="PTHR35037:SF3">
    <property type="entry name" value="C-TERMINAL REGION OF AIDA-LIKE PROTEIN"/>
    <property type="match status" value="1"/>
</dbReference>
<evidence type="ECO:0000313" key="4">
    <source>
        <dbReference type="EMBL" id="TPG23768.1"/>
    </source>
</evidence>
<dbReference type="Proteomes" id="UP000319212">
    <property type="component" value="Unassembled WGS sequence"/>
</dbReference>
<organism evidence="4 5">
    <name type="scientific">Variovorax guangxiensis</name>
    <dbReference type="NCBI Taxonomy" id="1775474"/>
    <lineage>
        <taxon>Bacteria</taxon>
        <taxon>Pseudomonadati</taxon>
        <taxon>Pseudomonadota</taxon>
        <taxon>Betaproteobacteria</taxon>
        <taxon>Burkholderiales</taxon>
        <taxon>Comamonadaceae</taxon>
        <taxon>Variovorax</taxon>
    </lineage>
</organism>
<evidence type="ECO:0000313" key="5">
    <source>
        <dbReference type="Proteomes" id="UP000319212"/>
    </source>
</evidence>
<dbReference type="InterPro" id="IPR006315">
    <property type="entry name" value="OM_autotransptr_brl_dom"/>
</dbReference>
<evidence type="ECO:0000256" key="1">
    <source>
        <dbReference type="ARBA" id="ARBA00022729"/>
    </source>
</evidence>
<dbReference type="SUPFAM" id="SSF103515">
    <property type="entry name" value="Autotransporter"/>
    <property type="match status" value="1"/>
</dbReference>
<dbReference type="NCBIfam" id="TIGR01414">
    <property type="entry name" value="autotrans_barl"/>
    <property type="match status" value="1"/>
</dbReference>
<evidence type="ECO:0000256" key="2">
    <source>
        <dbReference type="ARBA" id="ARBA00023026"/>
    </source>
</evidence>
<dbReference type="InterPro" id="IPR013425">
    <property type="entry name" value="Autotrns_rpt"/>
</dbReference>
<dbReference type="Gene3D" id="2.160.20.20">
    <property type="match status" value="1"/>
</dbReference>
<dbReference type="InterPro" id="IPR051551">
    <property type="entry name" value="Autotransporter_adhesion"/>
</dbReference>
<sequence length="2447" mass="241747">MQPPPSTARVHALQREDMNRIHRNIWCEASGTWVAASEITRGKSKSSRSATVRSAAALAAIGALLSGAAHAVPMLPIGDPDTSAGYQYTVGNGAALTIDGAIASINPGSYATGAPETVGSLAGQGRLTFTGGNANNTNYGSYYSFSGNGVVAPEQNGSTSVYDPVTQSNVSFTTYQSSAITSGTYFPAFSALGAFILDEANVHIHQNVGLGQVQSTGGQLNVDLGDAAQNIRAADNTISLMAKNTVLTRADGSAGNTSNVDWRSRNRIDFQLAPVVAPETQSMAQVVTKFGGSFSTTDGLGNSVAHSVGTPADLAAYNDWLSTQIGNWLVPVANGGEGLTQTQAQQRYNDWMGLALTKETVTWDYKVWSDGGVHNNAATAGTGNLNVIHATGANAKGELVAGAALAVTGSSNGVMRADQGARLVNNGELNAWNDSRFAPVAVGMQATDASATNNGVLNAGVFIDNDGRQNVESHGAYGIKAAGASTVANTGVVNIGLSTLGQVARGVSLDGTSTGSNTGTINLTDGRSGNSAIGGATGYGVEVLGGASFTNASNGTIYLGREAQAAAGAASADVAMSGGAAQSAGIYAASSGNVVNDGTITIGSKVQNATGISAVGSTGLVTNNGDIVVLGGTGVGAPRANIGLLAQNTGATAGNAVTNNGDITVGGVNNIGIKVLATGATDAAASTTSTGSINVTGGADPATGTRSYGVWVEGAGSGTAKANIDSPITLGGQGAIGVHVRSSGSTVVANVTENAAPAFGNTDQIGYFLFGSGAQADVASATMNDGGFARTTLFRVADGATFNGTNGSGGKDLDLTVTGTDSVAVYGTGAGTTVSTANAVLNVGAAGSTGATAVKIEGGATGNIADSTQIVLNAPNSIAAVVDGQKHSLSGAAVGSPVATTLNSGTAVTSNLAGVVGYVARNLGELTLDATSTLALSGTDSVGVDVQQGGRMTNNSSSAIEVGGGVGVRVTGDDARIAKLGQVNVDGGLAGVQLRDGAKLTIAGTGNVINTKGTANGILLDTGAASLDASNVVISAAGTGAGIENKAEIGAVKLTGVTINAVDGAAIRTATSFDPASTATLNVAGTGTGIGFRNFDGSNATGDLNVGPGYDINVLASSNGGTGIDARTSGNVRTAGTIDVQGANGGAAVVAHDAASITNTGSLTSVSTVAPVIDGTGAGKTITNSGTVQALANTSVAIQASANADTVNLTGGAVTGVVNTGEGSDKLNWTAGTLDGEVNMGNGAGNAALVGTVDLSKTRHILTGSGAGDTIEFSGTRGAAAKVGSFGATAAADDLARGTNIGNGWNKLAATNGADLRIVDTLQLAGAGSEIKTASGATLRVGGSGATTGSIANHDVLTSDANGAGTLVFDNLDSQAYSGVISGSGNFVRDVTGTTFFTADNTYTGTTTINNGGTLQLGADVAGGSTTGGIAAVSPIVDNGALVINRSNDVLLGGAISGTGTLTQQGNGVTTLTGANAYLGTTTVSAGTLLVNGNQSAATGATTVLNAATLGGSGTIGGDVTVNDGGILSPGSAGPGALTVNGALNLAPTAVQNWQLGQAYVPGGQYNDLVSVGKDLVLDGTLNVSVPTTPAGGSFGPGVYRVYNYGGALTNNGLELGAMPAGATDLYVQTSVANQVNLVNTTGVLLNYWDGTGGAGGAERNNGVINGGDGVWELKANDNWTNMTGQMNAPWSNNAFSVFQGAPAGTVTVSNASGQVMFSGAQFAVDGYKITGDTLVTDTAQTIIRVGDGTLAGLGYTATYDNVIAGSGGIDKADLGTLVLNGANTYAGGTTVSAGTLRVSQDANLGAAGTGVTLNGGTLQYGAGFDTARQVTVGANHGTVDTNGHMATLSTDVTGPGRLTKTGAGTLTLTADNSYAGGTTINGGTLQLGNGGTTGSIVGDIVDNGVLVANRSNTLAIAGAISGAGQLQQIGSGTTVLSGANSYSGLTTVANGTLKAGATNTFSAASTHSVAAGASLDTAGLNQIVGGLANAGTVSLLSATPGSTLTVHGAYAGQDGVLKLGTQVGTNGISDRLVIDGAKAKASGRTTVAITDIGGLGGATSADGIEVVSARNGATTTAQSTKDAFALEGDRILAGAFDYRLAAGDAAGAGENWYLRSHFRSELPLYAALPNLVRQGDLAMLGNLHRRVGDDDLTLQAGQRAPSGWGGQGRRAWGRILGGNTDVQQASTAVTTQTHSSMGGFQTGVDLYADDNWSAGLYTGMLNQHADVTGLPVSGALPAGRAKLNSYYLGSYATYANADRFYTDLVLQYGQHDISPTAAGALATSSNGVSGNSVTASVEMGQAFMLGSDWMIEPQAQLIFQRASMGGAAIEGASVSQDPGNAVIGRLGVRVKGDFATSYGRLQPYGRLNLWHGFSGHDTTRFAGPAATTAVESAFGYTSLEAAAGFTLKLTPTTSVYGEIGRTFKTSHGDAQLKASVQGSVGVKWNF</sequence>
<dbReference type="InterPro" id="IPR005546">
    <property type="entry name" value="Autotransporte_beta"/>
</dbReference>
<dbReference type="PANTHER" id="PTHR35037">
    <property type="entry name" value="C-TERMINAL REGION OF AIDA-LIKE PROTEIN"/>
    <property type="match status" value="1"/>
</dbReference>
<protein>
    <submittedName>
        <fullName evidence="4">Autotransporter outer membrane beta-barrel domain-containing protein</fullName>
    </submittedName>
</protein>
<dbReference type="SUPFAM" id="SSF51126">
    <property type="entry name" value="Pectin lyase-like"/>
    <property type="match status" value="2"/>
</dbReference>
<dbReference type="Pfam" id="PF12951">
    <property type="entry name" value="PATR"/>
    <property type="match status" value="5"/>
</dbReference>
<dbReference type="Pfam" id="PF13018">
    <property type="entry name" value="ESPR"/>
    <property type="match status" value="1"/>
</dbReference>
<keyword evidence="1" id="KW-0732">Signal</keyword>
<accession>A0A502DEQ8</accession>
<name>A0A502DEQ8_9BURK</name>
<dbReference type="Gene3D" id="2.40.128.130">
    <property type="entry name" value="Autotransporter beta-domain"/>
    <property type="match status" value="1"/>
</dbReference>
<proteinExistence type="predicted"/>
<dbReference type="GO" id="GO:0019867">
    <property type="term" value="C:outer membrane"/>
    <property type="evidence" value="ECO:0007669"/>
    <property type="project" value="InterPro"/>
</dbReference>
<comment type="caution">
    <text evidence="4">The sequence shown here is derived from an EMBL/GenBank/DDBJ whole genome shotgun (WGS) entry which is preliminary data.</text>
</comment>
<gene>
    <name evidence="4" type="ORF">EAH82_19445</name>
</gene>
<evidence type="ECO:0000259" key="3">
    <source>
        <dbReference type="PROSITE" id="PS51208"/>
    </source>
</evidence>
<dbReference type="InterPro" id="IPR036709">
    <property type="entry name" value="Autotransporte_beta_dom_sf"/>
</dbReference>
<feature type="domain" description="Autotransporter" evidence="3">
    <location>
        <begin position="2165"/>
        <end position="2447"/>
    </location>
</feature>
<dbReference type="PROSITE" id="PS51208">
    <property type="entry name" value="AUTOTRANSPORTER"/>
    <property type="match status" value="1"/>
</dbReference>
<dbReference type="CDD" id="cd01344">
    <property type="entry name" value="PL2_Passenger_AT"/>
    <property type="match status" value="1"/>
</dbReference>
<dbReference type="SMART" id="SM00869">
    <property type="entry name" value="Autotransporter"/>
    <property type="match status" value="1"/>
</dbReference>
<dbReference type="NCBIfam" id="TIGR02601">
    <property type="entry name" value="autotrns_rpt"/>
    <property type="match status" value="4"/>
</dbReference>